<protein>
    <submittedName>
        <fullName evidence="6">DNA-binding transcriptional regulator, LysR family</fullName>
    </submittedName>
</protein>
<evidence type="ECO:0000256" key="1">
    <source>
        <dbReference type="ARBA" id="ARBA00009437"/>
    </source>
</evidence>
<dbReference type="STRING" id="1296565.SAMN05660657_05420"/>
<dbReference type="InterPro" id="IPR005119">
    <property type="entry name" value="LysR_subst-bd"/>
</dbReference>
<feature type="domain" description="HTH lysR-type" evidence="5">
    <location>
        <begin position="6"/>
        <end position="63"/>
    </location>
</feature>
<dbReference type="PROSITE" id="PS50931">
    <property type="entry name" value="HTH_LYSR"/>
    <property type="match status" value="1"/>
</dbReference>
<dbReference type="Pfam" id="PF03466">
    <property type="entry name" value="LysR_substrate"/>
    <property type="match status" value="1"/>
</dbReference>
<accession>A0A1I7D7C5</accession>
<dbReference type="Pfam" id="PF00126">
    <property type="entry name" value="HTH_1"/>
    <property type="match status" value="1"/>
</dbReference>
<organism evidence="6 7">
    <name type="scientific">Geodermatophilus amargosae</name>
    <dbReference type="NCBI Taxonomy" id="1296565"/>
    <lineage>
        <taxon>Bacteria</taxon>
        <taxon>Bacillati</taxon>
        <taxon>Actinomycetota</taxon>
        <taxon>Actinomycetes</taxon>
        <taxon>Geodermatophilales</taxon>
        <taxon>Geodermatophilaceae</taxon>
        <taxon>Geodermatophilus</taxon>
    </lineage>
</organism>
<name>A0A1I7D7C5_9ACTN</name>
<dbReference type="SUPFAM" id="SSF53850">
    <property type="entry name" value="Periplasmic binding protein-like II"/>
    <property type="match status" value="1"/>
</dbReference>
<dbReference type="InterPro" id="IPR050389">
    <property type="entry name" value="LysR-type_TF"/>
</dbReference>
<evidence type="ECO:0000256" key="4">
    <source>
        <dbReference type="ARBA" id="ARBA00023163"/>
    </source>
</evidence>
<dbReference type="Gene3D" id="1.10.10.10">
    <property type="entry name" value="Winged helix-like DNA-binding domain superfamily/Winged helix DNA-binding domain"/>
    <property type="match status" value="1"/>
</dbReference>
<keyword evidence="7" id="KW-1185">Reference proteome</keyword>
<dbReference type="InterPro" id="IPR036388">
    <property type="entry name" value="WH-like_DNA-bd_sf"/>
</dbReference>
<evidence type="ECO:0000313" key="6">
    <source>
        <dbReference type="EMBL" id="SFU07638.1"/>
    </source>
</evidence>
<keyword evidence="3 6" id="KW-0238">DNA-binding</keyword>
<dbReference type="PANTHER" id="PTHR30118">
    <property type="entry name" value="HTH-TYPE TRANSCRIPTIONAL REGULATOR LEUO-RELATED"/>
    <property type="match status" value="1"/>
</dbReference>
<dbReference type="GO" id="GO:0003700">
    <property type="term" value="F:DNA-binding transcription factor activity"/>
    <property type="evidence" value="ECO:0007669"/>
    <property type="project" value="InterPro"/>
</dbReference>
<evidence type="ECO:0000313" key="7">
    <source>
        <dbReference type="Proteomes" id="UP000199546"/>
    </source>
</evidence>
<comment type="similarity">
    <text evidence="1">Belongs to the LysR transcriptional regulatory family.</text>
</comment>
<keyword evidence="4" id="KW-0804">Transcription</keyword>
<evidence type="ECO:0000256" key="3">
    <source>
        <dbReference type="ARBA" id="ARBA00023125"/>
    </source>
</evidence>
<dbReference type="Gene3D" id="3.40.190.10">
    <property type="entry name" value="Periplasmic binding protein-like II"/>
    <property type="match status" value="2"/>
</dbReference>
<dbReference type="SUPFAM" id="SSF46785">
    <property type="entry name" value="Winged helix' DNA-binding domain"/>
    <property type="match status" value="1"/>
</dbReference>
<sequence length="311" mass="33672">MELPSLDLNLVVVLHALLEERNVTRAGERVGLSQPGTSAALARLRRHFDDQLLERVGGAYQLTPLAQALRGQLGATLAQLQGVLAAQPRFDPAATDRRFVVACSDSVLAVLGPPLVAAVTREAPSASLDFRSLDARVTTDPLALLRDVDLLVVPRGLFALPDVPSVELYRDRWICATWRGNAAVGDRLSLEDVARARWVMPFQQLLMSSPADAALAALGVDRHCAVRVESFSVLDRLVVGTELLVLFHERLAGELTARDLRVVELPVQLPPITETAWSHPSRRLDPGHRWLVEVVTGVGAGLGQPTASASR</sequence>
<dbReference type="GO" id="GO:0003677">
    <property type="term" value="F:DNA binding"/>
    <property type="evidence" value="ECO:0007669"/>
    <property type="project" value="UniProtKB-KW"/>
</dbReference>
<dbReference type="OrthoDB" id="8717159at2"/>
<reference evidence="7" key="1">
    <citation type="submission" date="2016-10" db="EMBL/GenBank/DDBJ databases">
        <authorList>
            <person name="Varghese N."/>
            <person name="Submissions S."/>
        </authorList>
    </citation>
    <scope>NUCLEOTIDE SEQUENCE [LARGE SCALE GENOMIC DNA]</scope>
    <source>
        <strain evidence="7">DSM 46136</strain>
    </source>
</reference>
<dbReference type="InterPro" id="IPR000847">
    <property type="entry name" value="LysR_HTH_N"/>
</dbReference>
<gene>
    <name evidence="6" type="ORF">SAMN05660657_05420</name>
</gene>
<evidence type="ECO:0000259" key="5">
    <source>
        <dbReference type="PROSITE" id="PS50931"/>
    </source>
</evidence>
<keyword evidence="2" id="KW-0805">Transcription regulation</keyword>
<dbReference type="InterPro" id="IPR036390">
    <property type="entry name" value="WH_DNA-bd_sf"/>
</dbReference>
<evidence type="ECO:0000256" key="2">
    <source>
        <dbReference type="ARBA" id="ARBA00023015"/>
    </source>
</evidence>
<dbReference type="EMBL" id="FPBA01000037">
    <property type="protein sequence ID" value="SFU07638.1"/>
    <property type="molecule type" value="Genomic_DNA"/>
</dbReference>
<dbReference type="RefSeq" id="WP_093584686.1">
    <property type="nucleotide sequence ID" value="NZ_FPBA01000037.1"/>
</dbReference>
<dbReference type="Proteomes" id="UP000199546">
    <property type="component" value="Unassembled WGS sequence"/>
</dbReference>
<proteinExistence type="inferred from homology"/>
<dbReference type="PANTHER" id="PTHR30118:SF15">
    <property type="entry name" value="TRANSCRIPTIONAL REGULATORY PROTEIN"/>
    <property type="match status" value="1"/>
</dbReference>
<dbReference type="AlphaFoldDB" id="A0A1I7D7C5"/>